<evidence type="ECO:0000259" key="2">
    <source>
        <dbReference type="PROSITE" id="PS50175"/>
    </source>
</evidence>
<dbReference type="SUPFAM" id="SSF50630">
    <property type="entry name" value="Acid proteases"/>
    <property type="match status" value="1"/>
</dbReference>
<evidence type="ECO:0000313" key="4">
    <source>
        <dbReference type="Proteomes" id="UP000175989"/>
    </source>
</evidence>
<feature type="domain" description="Peptidase A2" evidence="2">
    <location>
        <begin position="297"/>
        <end position="331"/>
    </location>
</feature>
<dbReference type="Pfam" id="PF13650">
    <property type="entry name" value="Asp_protease_2"/>
    <property type="match status" value="2"/>
</dbReference>
<reference evidence="4" key="1">
    <citation type="journal article" date="2016" name="Front. Microbiol.">
        <title>Molecular Keys to the Janthinobacterium and Duganella spp. Interaction with the Plant Pathogen Fusarium graminearum.</title>
        <authorList>
            <person name="Haack F.S."/>
            <person name="Poehlein A."/>
            <person name="Kroger C."/>
            <person name="Voigt C.A."/>
            <person name="Piepenbring M."/>
            <person name="Bode H.B."/>
            <person name="Daniel R."/>
            <person name="Schafer W."/>
            <person name="Streit W.R."/>
        </authorList>
    </citation>
    <scope>NUCLEOTIDE SEQUENCE [LARGE SCALE GENOMIC DNA]</scope>
    <source>
        <strain evidence="4">T54</strain>
    </source>
</reference>
<organism evidence="3 4">
    <name type="scientific">Duganella phyllosphaerae</name>
    <dbReference type="NCBI Taxonomy" id="762836"/>
    <lineage>
        <taxon>Bacteria</taxon>
        <taxon>Pseudomonadati</taxon>
        <taxon>Pseudomonadota</taxon>
        <taxon>Betaproteobacteria</taxon>
        <taxon>Burkholderiales</taxon>
        <taxon>Oxalobacteraceae</taxon>
        <taxon>Telluria group</taxon>
        <taxon>Duganella</taxon>
    </lineage>
</organism>
<dbReference type="PATRIC" id="fig|762836.4.peg.5022"/>
<dbReference type="InterPro" id="IPR021109">
    <property type="entry name" value="Peptidase_aspartic_dom_sf"/>
</dbReference>
<dbReference type="CDD" id="cd05483">
    <property type="entry name" value="retropepsin_like_bacteria"/>
    <property type="match status" value="1"/>
</dbReference>
<dbReference type="InterPro" id="IPR001995">
    <property type="entry name" value="Peptidase_A2_cat"/>
</dbReference>
<protein>
    <recommendedName>
        <fullName evidence="2">Peptidase A2 domain-containing protein</fullName>
    </recommendedName>
</protein>
<dbReference type="AlphaFoldDB" id="A0A1E7W8M8"/>
<keyword evidence="4" id="KW-1185">Reference proteome</keyword>
<dbReference type="GO" id="GO:0006508">
    <property type="term" value="P:proteolysis"/>
    <property type="evidence" value="ECO:0007669"/>
    <property type="project" value="InterPro"/>
</dbReference>
<evidence type="ECO:0000256" key="1">
    <source>
        <dbReference type="ARBA" id="ARBA00022801"/>
    </source>
</evidence>
<dbReference type="InterPro" id="IPR034122">
    <property type="entry name" value="Retropepsin-like_bacterial"/>
</dbReference>
<name>A0A1E7W8M8_9BURK</name>
<dbReference type="Proteomes" id="UP000175989">
    <property type="component" value="Unassembled WGS sequence"/>
</dbReference>
<gene>
    <name evidence="3" type="ORF">DUPY_48810</name>
</gene>
<dbReference type="PROSITE" id="PS50175">
    <property type="entry name" value="ASP_PROT_RETROV"/>
    <property type="match status" value="1"/>
</dbReference>
<dbReference type="GO" id="GO:0004190">
    <property type="term" value="F:aspartic-type endopeptidase activity"/>
    <property type="evidence" value="ECO:0007669"/>
    <property type="project" value="InterPro"/>
</dbReference>
<proteinExistence type="predicted"/>
<evidence type="ECO:0000313" key="3">
    <source>
        <dbReference type="EMBL" id="OEZ92622.1"/>
    </source>
</evidence>
<keyword evidence="1" id="KW-0378">Hydrolase</keyword>
<accession>A0A1E7W8M8</accession>
<comment type="caution">
    <text evidence="3">The sequence shown here is derived from an EMBL/GenBank/DDBJ whole genome shotgun (WGS) entry which is preliminary data.</text>
</comment>
<dbReference type="EMBL" id="LROM01000147">
    <property type="protein sequence ID" value="OEZ92622.1"/>
    <property type="molecule type" value="Genomic_DNA"/>
</dbReference>
<sequence>MSVMSAPLPKVSSLSARPLFQLAAGLWLTLVALPSAIAAPTAQTLMAQARVAVGGEAWRTVTTLQTQFVRSYGGNPGDDDHQEAGSSDIDFVSGRYAQRIPSSAVARQMSRSDGRDFWQQRMGRVEKLDADAPNPEQYLRRQSYGWWFARGNGKARKLELRAPRRQAGVDYAVVRVTPQRGAPFDFWINIASGRVERRQEVVDGKLLTVDYRDFRKVGAVTMPFEERTRDGRDERDADVLRVTSMVLGRPAAQLDFTLPTAAAIEGFGVGRRSVTIPFEPCQAHICVSMTLNGQGPFRFILDTGARNVISNKLHRRLRLPVQGVAVLSGMGPQSERGMLTTIKEIGLAGLTLSQQAFFTSPTLDNLPIDGTIGYEWLSLTPTRIDYAARQITFYDPKDFVYRGAAAPIALTFHDRTPQVAAKLDGLPGMFTIDTGSDYSLTMNQSFVERHGLVAKYGAGDVVQTAQGIGGKSRVLATQGKLFEIGDVRIADPTLELSTHASGLLNGTGGTGGTPIAGNISNGILRQLDIVFDYQGGKLYLTPNQSSATN</sequence>
<dbReference type="Gene3D" id="2.40.70.10">
    <property type="entry name" value="Acid Proteases"/>
    <property type="match status" value="2"/>
</dbReference>